<reference evidence="2" key="1">
    <citation type="journal article" date="2021" name="PeerJ">
        <title>Extensive microbial diversity within the chicken gut microbiome revealed by metagenomics and culture.</title>
        <authorList>
            <person name="Gilroy R."/>
            <person name="Ravi A."/>
            <person name="Getino M."/>
            <person name="Pursley I."/>
            <person name="Horton D.L."/>
            <person name="Alikhan N.F."/>
            <person name="Baker D."/>
            <person name="Gharbi K."/>
            <person name="Hall N."/>
            <person name="Watson M."/>
            <person name="Adriaenssens E.M."/>
            <person name="Foster-Nyarko E."/>
            <person name="Jarju S."/>
            <person name="Secka A."/>
            <person name="Antonio M."/>
            <person name="Oren A."/>
            <person name="Chaudhuri R.R."/>
            <person name="La Ragione R."/>
            <person name="Hildebrand F."/>
            <person name="Pallen M.J."/>
        </authorList>
    </citation>
    <scope>NUCLEOTIDE SEQUENCE</scope>
    <source>
        <strain evidence="2">G4-2901</strain>
    </source>
</reference>
<dbReference type="Proteomes" id="UP000783796">
    <property type="component" value="Unassembled WGS sequence"/>
</dbReference>
<dbReference type="PANTHER" id="PTHR18964:SF149">
    <property type="entry name" value="BIFUNCTIONAL UDP-N-ACETYLGLUCOSAMINE 2-EPIMERASE_N-ACETYLMANNOSAMINE KINASE"/>
    <property type="match status" value="1"/>
</dbReference>
<protein>
    <submittedName>
        <fullName evidence="2">ROK family transcriptional regulator</fullName>
    </submittedName>
</protein>
<evidence type="ECO:0000313" key="3">
    <source>
        <dbReference type="Proteomes" id="UP000783796"/>
    </source>
</evidence>
<dbReference type="InterPro" id="IPR049874">
    <property type="entry name" value="ROK_cs"/>
</dbReference>
<organism evidence="2 3">
    <name type="scientific">Candidatus Phocaeicola faecigallinarum</name>
    <dbReference type="NCBI Taxonomy" id="2838732"/>
    <lineage>
        <taxon>Bacteria</taxon>
        <taxon>Pseudomonadati</taxon>
        <taxon>Bacteroidota</taxon>
        <taxon>Bacteroidia</taxon>
        <taxon>Bacteroidales</taxon>
        <taxon>Bacteroidaceae</taxon>
        <taxon>Phocaeicola</taxon>
    </lineage>
</organism>
<dbReference type="EMBL" id="JAHLFW010000080">
    <property type="protein sequence ID" value="MBU3838588.1"/>
    <property type="molecule type" value="Genomic_DNA"/>
</dbReference>
<name>A0A948WZN3_9BACT</name>
<dbReference type="PROSITE" id="PS01125">
    <property type="entry name" value="ROK"/>
    <property type="match status" value="1"/>
</dbReference>
<gene>
    <name evidence="2" type="ORF">H9777_09840</name>
</gene>
<dbReference type="InterPro" id="IPR036390">
    <property type="entry name" value="WH_DNA-bd_sf"/>
</dbReference>
<dbReference type="PANTHER" id="PTHR18964">
    <property type="entry name" value="ROK (REPRESSOR, ORF, KINASE) FAMILY"/>
    <property type="match status" value="1"/>
</dbReference>
<dbReference type="SUPFAM" id="SSF53067">
    <property type="entry name" value="Actin-like ATPase domain"/>
    <property type="match status" value="1"/>
</dbReference>
<evidence type="ECO:0000256" key="1">
    <source>
        <dbReference type="ARBA" id="ARBA00006479"/>
    </source>
</evidence>
<dbReference type="InterPro" id="IPR036388">
    <property type="entry name" value="WH-like_DNA-bd_sf"/>
</dbReference>
<comment type="caution">
    <text evidence="2">The sequence shown here is derived from an EMBL/GenBank/DDBJ whole genome shotgun (WGS) entry which is preliminary data.</text>
</comment>
<dbReference type="Gene3D" id="3.30.420.40">
    <property type="match status" value="2"/>
</dbReference>
<comment type="similarity">
    <text evidence="1">Belongs to the ROK (NagC/XylR) family.</text>
</comment>
<accession>A0A948WZN3</accession>
<dbReference type="InterPro" id="IPR043129">
    <property type="entry name" value="ATPase_NBD"/>
</dbReference>
<dbReference type="InterPro" id="IPR000600">
    <property type="entry name" value="ROK"/>
</dbReference>
<dbReference type="SUPFAM" id="SSF46785">
    <property type="entry name" value="Winged helix' DNA-binding domain"/>
    <property type="match status" value="1"/>
</dbReference>
<dbReference type="Pfam" id="PF13412">
    <property type="entry name" value="HTH_24"/>
    <property type="match status" value="1"/>
</dbReference>
<dbReference type="Gene3D" id="1.10.10.10">
    <property type="entry name" value="Winged helix-like DNA-binding domain superfamily/Winged helix DNA-binding domain"/>
    <property type="match status" value="1"/>
</dbReference>
<sequence>MGQRLLDEIKKDTKSAMMKRRIITHFIYNGDATITDLSKDMDLSIPTITKLVDEMCEEGYVDDNGKLETNGGRHPNLYGLNPDACYFLGVEVEKKYLSFCVVNFKGEIVDYKTRIPFKRENTVECLDKMCDEIMSYIGSLPYKKEKYLNVCVALHGRVNPSTGCSYGTFNFAQTPISEMITDRIGMNACVDNDSRTTAYGEYMMHSVKCPKNVIFINLSWGLGMGIIIDGKLYNGMSGFAGEFGHNFGYDNQQICHCGKKGCIETEVSCSALYRKFIERLKNGESSVILKEKSIENIELDDIFDAVDREDVLAIELVEEIGQKLGRHIGGLINIFNPEQVIIGGELSRVGDYLLHPVISAIRKHTLNMMYRDSDIVLSELKDKANAVGAALLSRSNLFVI</sequence>
<reference evidence="2" key="2">
    <citation type="submission" date="2021-04" db="EMBL/GenBank/DDBJ databases">
        <authorList>
            <person name="Gilroy R."/>
        </authorList>
    </citation>
    <scope>NUCLEOTIDE SEQUENCE</scope>
    <source>
        <strain evidence="2">G4-2901</strain>
    </source>
</reference>
<evidence type="ECO:0000313" key="2">
    <source>
        <dbReference type="EMBL" id="MBU3838588.1"/>
    </source>
</evidence>
<dbReference type="Pfam" id="PF00480">
    <property type="entry name" value="ROK"/>
    <property type="match status" value="1"/>
</dbReference>
<proteinExistence type="inferred from homology"/>
<dbReference type="AlphaFoldDB" id="A0A948WZN3"/>